<dbReference type="InterPro" id="IPR036396">
    <property type="entry name" value="Cyt_P450_sf"/>
</dbReference>
<keyword evidence="10" id="KW-0472">Membrane</keyword>
<dbReference type="GO" id="GO:0004497">
    <property type="term" value="F:monooxygenase activity"/>
    <property type="evidence" value="ECO:0007669"/>
    <property type="project" value="UniProtKB-KW"/>
</dbReference>
<keyword evidence="9" id="KW-0503">Monooxygenase</keyword>
<evidence type="ECO:0000256" key="8">
    <source>
        <dbReference type="ARBA" id="ARBA00023004"/>
    </source>
</evidence>
<dbReference type="GO" id="GO:0016705">
    <property type="term" value="F:oxidoreductase activity, acting on paired donors, with incorporation or reduction of molecular oxygen"/>
    <property type="evidence" value="ECO:0007669"/>
    <property type="project" value="InterPro"/>
</dbReference>
<keyword evidence="8" id="KW-0408">Iron</keyword>
<evidence type="ECO:0008006" key="13">
    <source>
        <dbReference type="Google" id="ProtNLM"/>
    </source>
</evidence>
<dbReference type="Pfam" id="PF00067">
    <property type="entry name" value="p450"/>
    <property type="match status" value="1"/>
</dbReference>
<dbReference type="Proteomes" id="UP001497480">
    <property type="component" value="Unassembled WGS sequence"/>
</dbReference>
<comment type="subcellular location">
    <subcellularLocation>
        <location evidence="1">Membrane</location>
        <topology evidence="1">Single-pass membrane protein</topology>
    </subcellularLocation>
</comment>
<accession>A0AAV1XRJ0</accession>
<evidence type="ECO:0000313" key="11">
    <source>
        <dbReference type="EMBL" id="CAL0324350.1"/>
    </source>
</evidence>
<keyword evidence="12" id="KW-1185">Reference proteome</keyword>
<organism evidence="11 12">
    <name type="scientific">Lupinus luteus</name>
    <name type="common">European yellow lupine</name>
    <dbReference type="NCBI Taxonomy" id="3873"/>
    <lineage>
        <taxon>Eukaryota</taxon>
        <taxon>Viridiplantae</taxon>
        <taxon>Streptophyta</taxon>
        <taxon>Embryophyta</taxon>
        <taxon>Tracheophyta</taxon>
        <taxon>Spermatophyta</taxon>
        <taxon>Magnoliopsida</taxon>
        <taxon>eudicotyledons</taxon>
        <taxon>Gunneridae</taxon>
        <taxon>Pentapetalae</taxon>
        <taxon>rosids</taxon>
        <taxon>fabids</taxon>
        <taxon>Fabales</taxon>
        <taxon>Fabaceae</taxon>
        <taxon>Papilionoideae</taxon>
        <taxon>50 kb inversion clade</taxon>
        <taxon>genistoids sensu lato</taxon>
        <taxon>core genistoids</taxon>
        <taxon>Genisteae</taxon>
        <taxon>Lupinus</taxon>
    </lineage>
</organism>
<comment type="similarity">
    <text evidence="2">Belongs to the cytochrome P450 family.</text>
</comment>
<evidence type="ECO:0000256" key="2">
    <source>
        <dbReference type="ARBA" id="ARBA00010617"/>
    </source>
</evidence>
<dbReference type="EMBL" id="CAXHTB010000018">
    <property type="protein sequence ID" value="CAL0324350.1"/>
    <property type="molecule type" value="Genomic_DNA"/>
</dbReference>
<gene>
    <name evidence="11" type="ORF">LLUT_LOCUS25410</name>
</gene>
<keyword evidence="5" id="KW-0479">Metal-binding</keyword>
<evidence type="ECO:0000313" key="12">
    <source>
        <dbReference type="Proteomes" id="UP001497480"/>
    </source>
</evidence>
<comment type="caution">
    <text evidence="11">The sequence shown here is derived from an EMBL/GenBank/DDBJ whole genome shotgun (WGS) entry which is preliminary data.</text>
</comment>
<sequence>MLKAMINLMVDSTNIIIRSWEAKIERDGGVSEFKVDHDLQNLSADIIAKACFGRNFNEAKEIFTKLRDIQRAMSSVFAYVGIPGFRYLPIKTNREIWRIEKEIDTLILKFIKERLDHGEEKDLLQMILVGANNHEENDKYFKNSVARDRFIIDNCKNIFTAGHETAAITASWCLMLLATHQDWQDRVRAEVLQLCGSDPPNATMLRRMDTVCFIYNVN</sequence>
<keyword evidence="4" id="KW-0812">Transmembrane</keyword>
<evidence type="ECO:0000256" key="7">
    <source>
        <dbReference type="ARBA" id="ARBA00023002"/>
    </source>
</evidence>
<dbReference type="PANTHER" id="PTHR24282:SF26">
    <property type="entry name" value="CYTOCHROME P450"/>
    <property type="match status" value="1"/>
</dbReference>
<keyword evidence="3" id="KW-0349">Heme</keyword>
<dbReference type="InterPro" id="IPR002401">
    <property type="entry name" value="Cyt_P450_E_grp-I"/>
</dbReference>
<evidence type="ECO:0000256" key="5">
    <source>
        <dbReference type="ARBA" id="ARBA00022723"/>
    </source>
</evidence>
<evidence type="ECO:0000256" key="10">
    <source>
        <dbReference type="ARBA" id="ARBA00023136"/>
    </source>
</evidence>
<dbReference type="PRINTS" id="PR00463">
    <property type="entry name" value="EP450I"/>
</dbReference>
<evidence type="ECO:0000256" key="6">
    <source>
        <dbReference type="ARBA" id="ARBA00022989"/>
    </source>
</evidence>
<reference evidence="11 12" key="1">
    <citation type="submission" date="2024-03" db="EMBL/GenBank/DDBJ databases">
        <authorList>
            <person name="Martinez-Hernandez J."/>
        </authorList>
    </citation>
    <scope>NUCLEOTIDE SEQUENCE [LARGE SCALE GENOMIC DNA]</scope>
</reference>
<keyword evidence="6" id="KW-1133">Transmembrane helix</keyword>
<dbReference type="GO" id="GO:0005506">
    <property type="term" value="F:iron ion binding"/>
    <property type="evidence" value="ECO:0007669"/>
    <property type="project" value="InterPro"/>
</dbReference>
<evidence type="ECO:0000256" key="9">
    <source>
        <dbReference type="ARBA" id="ARBA00023033"/>
    </source>
</evidence>
<dbReference type="GO" id="GO:0016020">
    <property type="term" value="C:membrane"/>
    <property type="evidence" value="ECO:0007669"/>
    <property type="project" value="UniProtKB-SubCell"/>
</dbReference>
<dbReference type="GO" id="GO:0020037">
    <property type="term" value="F:heme binding"/>
    <property type="evidence" value="ECO:0007669"/>
    <property type="project" value="InterPro"/>
</dbReference>
<evidence type="ECO:0000256" key="3">
    <source>
        <dbReference type="ARBA" id="ARBA00022617"/>
    </source>
</evidence>
<dbReference type="InterPro" id="IPR050665">
    <property type="entry name" value="Cytochrome_P450_Monooxygen"/>
</dbReference>
<dbReference type="PANTHER" id="PTHR24282">
    <property type="entry name" value="CYTOCHROME P450 FAMILY MEMBER"/>
    <property type="match status" value="1"/>
</dbReference>
<dbReference type="InterPro" id="IPR001128">
    <property type="entry name" value="Cyt_P450"/>
</dbReference>
<evidence type="ECO:0000256" key="4">
    <source>
        <dbReference type="ARBA" id="ARBA00022692"/>
    </source>
</evidence>
<keyword evidence="7" id="KW-0560">Oxidoreductase</keyword>
<evidence type="ECO:0000256" key="1">
    <source>
        <dbReference type="ARBA" id="ARBA00004167"/>
    </source>
</evidence>
<protein>
    <recommendedName>
        <fullName evidence="13">Cytochrome P450</fullName>
    </recommendedName>
</protein>
<dbReference type="Gene3D" id="1.10.630.10">
    <property type="entry name" value="Cytochrome P450"/>
    <property type="match status" value="1"/>
</dbReference>
<name>A0AAV1XRJ0_LUPLU</name>
<dbReference type="AlphaFoldDB" id="A0AAV1XRJ0"/>
<proteinExistence type="inferred from homology"/>
<dbReference type="SUPFAM" id="SSF48264">
    <property type="entry name" value="Cytochrome P450"/>
    <property type="match status" value="1"/>
</dbReference>